<dbReference type="Pfam" id="PF05546">
    <property type="entry name" value="She9_MDM33"/>
    <property type="match status" value="1"/>
</dbReference>
<evidence type="ECO:0000256" key="4">
    <source>
        <dbReference type="ARBA" id="ARBA00022946"/>
    </source>
</evidence>
<protein>
    <recommendedName>
        <fullName evidence="10">Sensitive to high expression protein 9, mitochondrial</fullName>
    </recommendedName>
</protein>
<sequence>MSLHLRTCSRRLFLKPILYRHQISNVARYTTSSSSTDNNPLDGSKNKVDHPASSSKQDTPPPTPPTKQHDQQETPVQKSIIATKAYLEKLQHDMKPRLEPYIMKLNNASEQLKRLTSDVSDSKEALQRASRALNELTGYDQIDAVKQKVNNQATLFETTRDQVQAAKRAYEDAIETRSTTQRGINELLQRKHLWTGDDVTKFTELYRLEHAHSQAETVAKEKYQACEKQMDREYMELARSIMERYHEEQLWSDKIRSVSTYGTWALMVVNLLLFVAVQTVFEPRKRKRLTDRFEELLVAKVDEEEQKFKGVFEALDEKDRLLMQQQVAVMETLNALAEHPLFDEETLASLKRTQEKEEERAGVMPVPIAPVLSPVMVAATEDTANQEQDMPTTPLIPDESTTPVAKEENKIRLENEELRKLLLLSPANFDDAPFYKEQQPTAAVSTIPSLLSSSLANDETIAIGKRDFVLYSIDCALVGGLLTAITVYFLR</sequence>
<evidence type="ECO:0000256" key="12">
    <source>
        <dbReference type="SAM" id="MobiDB-lite"/>
    </source>
</evidence>
<comment type="subcellular location">
    <subcellularLocation>
        <location evidence="10">Mitochondrion inner membrane</location>
        <topology evidence="10">Multi-pass membrane protein</topology>
    </subcellularLocation>
</comment>
<evidence type="ECO:0000256" key="10">
    <source>
        <dbReference type="RuleBase" id="RU364128"/>
    </source>
</evidence>
<dbReference type="PANTHER" id="PTHR31961">
    <property type="entry name" value="SENSITIVE TO HIGH EXPRESSION PROTEIN 9, MITOCHONDRIAL"/>
    <property type="match status" value="1"/>
</dbReference>
<feature type="compositionally biased region" description="Polar residues" evidence="12">
    <location>
        <begin position="28"/>
        <end position="41"/>
    </location>
</feature>
<proteinExistence type="inferred from homology"/>
<comment type="subunit">
    <text evidence="10">Homooligomer.</text>
</comment>
<dbReference type="EMBL" id="JAAECE010000004">
    <property type="protein sequence ID" value="KAF1801655.1"/>
    <property type="molecule type" value="Genomic_DNA"/>
</dbReference>
<dbReference type="GO" id="GO:0007007">
    <property type="term" value="P:inner mitochondrial membrane organization"/>
    <property type="evidence" value="ECO:0007669"/>
    <property type="project" value="TreeGrafter"/>
</dbReference>
<feature type="transmembrane region" description="Helical" evidence="10">
    <location>
        <begin position="261"/>
        <end position="281"/>
    </location>
</feature>
<evidence type="ECO:0000256" key="6">
    <source>
        <dbReference type="ARBA" id="ARBA00023054"/>
    </source>
</evidence>
<dbReference type="PANTHER" id="PTHR31961:SF3">
    <property type="entry name" value="SENSITIVE TO HIGH EXPRESSION PROTEIN 9, MITOCHONDRIAL"/>
    <property type="match status" value="1"/>
</dbReference>
<evidence type="ECO:0000256" key="9">
    <source>
        <dbReference type="ARBA" id="ARBA00024807"/>
    </source>
</evidence>
<name>A0A8H4BGA8_MUCCL</name>
<dbReference type="AlphaFoldDB" id="A0A8H4BGA8"/>
<keyword evidence="8 10" id="KW-0472">Membrane</keyword>
<keyword evidence="4 10" id="KW-0809">Transit peptide</keyword>
<evidence type="ECO:0000256" key="1">
    <source>
        <dbReference type="ARBA" id="ARBA00007472"/>
    </source>
</evidence>
<comment type="caution">
    <text evidence="13">The sequence shown here is derived from an EMBL/GenBank/DDBJ whole genome shotgun (WGS) entry which is preliminary data.</text>
</comment>
<keyword evidence="5 10" id="KW-1133">Transmembrane helix</keyword>
<evidence type="ECO:0000256" key="7">
    <source>
        <dbReference type="ARBA" id="ARBA00023128"/>
    </source>
</evidence>
<keyword evidence="6 11" id="KW-0175">Coiled coil</keyword>
<keyword evidence="7 10" id="KW-0496">Mitochondrion</keyword>
<gene>
    <name evidence="13" type="ORF">FB192DRAFT_1446460</name>
</gene>
<evidence type="ECO:0000313" key="13">
    <source>
        <dbReference type="EMBL" id="KAF1801655.1"/>
    </source>
</evidence>
<evidence type="ECO:0000256" key="2">
    <source>
        <dbReference type="ARBA" id="ARBA00022692"/>
    </source>
</evidence>
<evidence type="ECO:0000313" key="14">
    <source>
        <dbReference type="Proteomes" id="UP000469890"/>
    </source>
</evidence>
<feature type="region of interest" description="Disordered" evidence="12">
    <location>
        <begin position="28"/>
        <end position="76"/>
    </location>
</feature>
<evidence type="ECO:0000256" key="8">
    <source>
        <dbReference type="ARBA" id="ARBA00023136"/>
    </source>
</evidence>
<dbReference type="GO" id="GO:0005743">
    <property type="term" value="C:mitochondrial inner membrane"/>
    <property type="evidence" value="ECO:0007669"/>
    <property type="project" value="UniProtKB-SubCell"/>
</dbReference>
<comment type="similarity">
    <text evidence="1 10">Belongs to the SHE9 family.</text>
</comment>
<accession>A0A8H4BGA8</accession>
<feature type="region of interest" description="Disordered" evidence="12">
    <location>
        <begin position="384"/>
        <end position="405"/>
    </location>
</feature>
<feature type="transmembrane region" description="Helical" evidence="10">
    <location>
        <begin position="468"/>
        <end position="490"/>
    </location>
</feature>
<keyword evidence="3 10" id="KW-0999">Mitochondrion inner membrane</keyword>
<evidence type="ECO:0000256" key="11">
    <source>
        <dbReference type="SAM" id="Coils"/>
    </source>
</evidence>
<evidence type="ECO:0000256" key="3">
    <source>
        <dbReference type="ARBA" id="ARBA00022792"/>
    </source>
</evidence>
<organism evidence="13 14">
    <name type="scientific">Mucor circinelloides f. lusitanicus</name>
    <name type="common">Mucor racemosus var. lusitanicus</name>
    <dbReference type="NCBI Taxonomy" id="29924"/>
    <lineage>
        <taxon>Eukaryota</taxon>
        <taxon>Fungi</taxon>
        <taxon>Fungi incertae sedis</taxon>
        <taxon>Mucoromycota</taxon>
        <taxon>Mucoromycotina</taxon>
        <taxon>Mucoromycetes</taxon>
        <taxon>Mucorales</taxon>
        <taxon>Mucorineae</taxon>
        <taxon>Mucoraceae</taxon>
        <taxon>Mucor</taxon>
    </lineage>
</organism>
<dbReference type="InterPro" id="IPR008839">
    <property type="entry name" value="MDM33_fungi"/>
</dbReference>
<comment type="function">
    <text evidence="9">Required for the maintenance of the structure of the mitochondrial inner membrane. Involved in mitochondrial morphology. Causes growth arrest when highly overexpressed.</text>
</comment>
<dbReference type="Proteomes" id="UP000469890">
    <property type="component" value="Unassembled WGS sequence"/>
</dbReference>
<feature type="coiled-coil region" evidence="11">
    <location>
        <begin position="105"/>
        <end position="132"/>
    </location>
</feature>
<reference evidence="13 14" key="1">
    <citation type="submission" date="2019-09" db="EMBL/GenBank/DDBJ databases">
        <authorList>
            <consortium name="DOE Joint Genome Institute"/>
            <person name="Mondo S.J."/>
            <person name="Navarro-Mendoza M.I."/>
            <person name="Perez-Arques C."/>
            <person name="Panchal S."/>
            <person name="Nicolas F.E."/>
            <person name="Ganguly P."/>
            <person name="Pangilinan J."/>
            <person name="Grigoriev I."/>
            <person name="Heitman J."/>
            <person name="Sanya K."/>
            <person name="Garre V."/>
        </authorList>
    </citation>
    <scope>NUCLEOTIDE SEQUENCE [LARGE SCALE GENOMIC DNA]</scope>
    <source>
        <strain evidence="13 14">MU402</strain>
    </source>
</reference>
<keyword evidence="2 10" id="KW-0812">Transmembrane</keyword>
<evidence type="ECO:0000256" key="5">
    <source>
        <dbReference type="ARBA" id="ARBA00022989"/>
    </source>
</evidence>